<dbReference type="Pfam" id="PF24530">
    <property type="entry name" value="DUF7597"/>
    <property type="match status" value="1"/>
</dbReference>
<evidence type="ECO:0000313" key="3">
    <source>
        <dbReference type="EMBL" id="KAG2590657.1"/>
    </source>
</evidence>
<feature type="region of interest" description="Disordered" evidence="1">
    <location>
        <begin position="286"/>
        <end position="308"/>
    </location>
</feature>
<comment type="caution">
    <text evidence="3">The sequence shown here is derived from an EMBL/GenBank/DDBJ whole genome shotgun (WGS) entry which is preliminary data.</text>
</comment>
<name>A0A8T0RXI5_PANVG</name>
<keyword evidence="4" id="KW-1185">Reference proteome</keyword>
<gene>
    <name evidence="3" type="ORF">PVAP13_5NG422600</name>
</gene>
<accession>A0A8T0RXI5</accession>
<sequence length="532" mass="58771">MDSSILDFSPGIAFSNKVRSLFGSPLKIDEQNVGLILQSVLGGVASEFAVVEIQDWMFKFTVFSREVGLLVYKLDVISNPSFKLTFNLVAKPNPPLSGSNAIPLGSSQAHKRSSAFGRLNSLDLLRNLTDSASGSKVWRPVRSSIPAHGVLPAKNPEIAMNKESRAKSPGGLNLNMSLNLGSDSDPPQAHHSSARSPLLVNNQNLGRLQCSRYLSHKHSRPMCASSVRCLACLGLVIWFPHDLSLIGGPSPDPPPIFSSFAQLSQALLGSSSSGPSPSIAWQLRSVAPPHSSPTHPPEIASARRFSSSPLTHSSPKACATVLCRNLDVTAQSGEIMAHHFVDPRPFMPRDCTRVDILGRKVMSRAVIGGMRGRHSDVVIALIEPLPAEQVSFTSIRDLLDDFLRNHRRIGYRSLQPCPYGQAFVKFDLFHDRDFLIQNSPHNYGNYHITFKAHNKGWNNRRSTMNHEVCLMLLGFNLKFWEQHDIEKAIADFGKLLAWQEDSNHLARIISKARVVNLKEIPWFIVCSEGENF</sequence>
<organism evidence="3 4">
    <name type="scientific">Panicum virgatum</name>
    <name type="common">Blackwell switchgrass</name>
    <dbReference type="NCBI Taxonomy" id="38727"/>
    <lineage>
        <taxon>Eukaryota</taxon>
        <taxon>Viridiplantae</taxon>
        <taxon>Streptophyta</taxon>
        <taxon>Embryophyta</taxon>
        <taxon>Tracheophyta</taxon>
        <taxon>Spermatophyta</taxon>
        <taxon>Magnoliopsida</taxon>
        <taxon>Liliopsida</taxon>
        <taxon>Poales</taxon>
        <taxon>Poaceae</taxon>
        <taxon>PACMAD clade</taxon>
        <taxon>Panicoideae</taxon>
        <taxon>Panicodae</taxon>
        <taxon>Paniceae</taxon>
        <taxon>Panicinae</taxon>
        <taxon>Panicum</taxon>
        <taxon>Panicum sect. Hiantes</taxon>
    </lineage>
</organism>
<proteinExistence type="predicted"/>
<feature type="region of interest" description="Disordered" evidence="1">
    <location>
        <begin position="164"/>
        <end position="198"/>
    </location>
</feature>
<evidence type="ECO:0000313" key="4">
    <source>
        <dbReference type="Proteomes" id="UP000823388"/>
    </source>
</evidence>
<evidence type="ECO:0000259" key="2">
    <source>
        <dbReference type="Pfam" id="PF24530"/>
    </source>
</evidence>
<dbReference type="Proteomes" id="UP000823388">
    <property type="component" value="Chromosome 5N"/>
</dbReference>
<dbReference type="AlphaFoldDB" id="A0A8T0RXI5"/>
<reference evidence="3" key="1">
    <citation type="submission" date="2020-05" db="EMBL/GenBank/DDBJ databases">
        <title>WGS assembly of Panicum virgatum.</title>
        <authorList>
            <person name="Lovell J.T."/>
            <person name="Jenkins J."/>
            <person name="Shu S."/>
            <person name="Juenger T.E."/>
            <person name="Schmutz J."/>
        </authorList>
    </citation>
    <scope>NUCLEOTIDE SEQUENCE</scope>
    <source>
        <strain evidence="3">AP13</strain>
    </source>
</reference>
<dbReference type="EMBL" id="CM029046">
    <property type="protein sequence ID" value="KAG2590657.1"/>
    <property type="molecule type" value="Genomic_DNA"/>
</dbReference>
<evidence type="ECO:0000256" key="1">
    <source>
        <dbReference type="SAM" id="MobiDB-lite"/>
    </source>
</evidence>
<feature type="compositionally biased region" description="Low complexity" evidence="1">
    <location>
        <begin position="170"/>
        <end position="185"/>
    </location>
</feature>
<dbReference type="PANTHER" id="PTHR33075">
    <property type="entry name" value="OS02G0499800 PROTEIN"/>
    <property type="match status" value="1"/>
</dbReference>
<protein>
    <recommendedName>
        <fullName evidence="2">DUF7597 domain-containing protein</fullName>
    </recommendedName>
</protein>
<feature type="domain" description="DUF7597" evidence="2">
    <location>
        <begin position="368"/>
        <end position="462"/>
    </location>
</feature>
<dbReference type="PANTHER" id="PTHR33075:SF7">
    <property type="entry name" value="OS02G0303350 PROTEIN"/>
    <property type="match status" value="1"/>
</dbReference>
<dbReference type="InterPro" id="IPR056018">
    <property type="entry name" value="DUF7597"/>
</dbReference>